<dbReference type="Proteomes" id="UP000677228">
    <property type="component" value="Unassembled WGS sequence"/>
</dbReference>
<sequence>LVLHFKDVSNHYNLLHANVLWLVKTWLSNSNYVDGIQLNGYNFIHRTRQECFESTHALHTLGHGGVGVYVKEGIPFESVLLTDSFSVECMTVHLPTINLHVLVVYRHAKHSKTDFLSALQSITHVIGEKNRIIIVADINENSLSDNKSHLIDESFLEVRFLNLFHDVPTTNEFTCIDRCYVNFDDEQSFHTVFIHNYYSFHEDFGISVALYIANDATLTAESNEIAKKITNNNK</sequence>
<dbReference type="SUPFAM" id="SSF56219">
    <property type="entry name" value="DNase I-like"/>
    <property type="match status" value="1"/>
</dbReference>
<name>A0A814IA75_9BILA</name>
<dbReference type="Proteomes" id="UP000663829">
    <property type="component" value="Unassembled WGS sequence"/>
</dbReference>
<dbReference type="OrthoDB" id="416437at2759"/>
<evidence type="ECO:0000313" key="2">
    <source>
        <dbReference type="EMBL" id="CAF1485555.1"/>
    </source>
</evidence>
<dbReference type="EMBL" id="CAJOBC010003600">
    <property type="protein sequence ID" value="CAF3791927.1"/>
    <property type="molecule type" value="Genomic_DNA"/>
</dbReference>
<evidence type="ECO:0000313" key="5">
    <source>
        <dbReference type="Proteomes" id="UP000663829"/>
    </source>
</evidence>
<keyword evidence="5" id="KW-1185">Reference proteome</keyword>
<accession>A0A814IA75</accession>
<reference evidence="1" key="1">
    <citation type="submission" date="2021-02" db="EMBL/GenBank/DDBJ databases">
        <authorList>
            <person name="Nowell W R."/>
        </authorList>
    </citation>
    <scope>NUCLEOTIDE SEQUENCE</scope>
</reference>
<dbReference type="Gene3D" id="3.60.10.10">
    <property type="entry name" value="Endonuclease/exonuclease/phosphatase"/>
    <property type="match status" value="1"/>
</dbReference>
<evidence type="ECO:0000313" key="4">
    <source>
        <dbReference type="EMBL" id="CAF4275521.1"/>
    </source>
</evidence>
<dbReference type="Proteomes" id="UP000681722">
    <property type="component" value="Unassembled WGS sequence"/>
</dbReference>
<comment type="caution">
    <text evidence="1">The sequence shown here is derived from an EMBL/GenBank/DDBJ whole genome shotgun (WGS) entry which is preliminary data.</text>
</comment>
<dbReference type="EMBL" id="CAJNOQ010003600">
    <property type="protein sequence ID" value="CAF1020523.1"/>
    <property type="molecule type" value="Genomic_DNA"/>
</dbReference>
<dbReference type="AlphaFoldDB" id="A0A814IA75"/>
<dbReference type="Proteomes" id="UP000682733">
    <property type="component" value="Unassembled WGS sequence"/>
</dbReference>
<evidence type="ECO:0000313" key="1">
    <source>
        <dbReference type="EMBL" id="CAF1020523.1"/>
    </source>
</evidence>
<organism evidence="1 5">
    <name type="scientific">Didymodactylos carnosus</name>
    <dbReference type="NCBI Taxonomy" id="1234261"/>
    <lineage>
        <taxon>Eukaryota</taxon>
        <taxon>Metazoa</taxon>
        <taxon>Spiralia</taxon>
        <taxon>Gnathifera</taxon>
        <taxon>Rotifera</taxon>
        <taxon>Eurotatoria</taxon>
        <taxon>Bdelloidea</taxon>
        <taxon>Philodinida</taxon>
        <taxon>Philodinidae</taxon>
        <taxon>Didymodactylos</taxon>
    </lineage>
</organism>
<proteinExistence type="predicted"/>
<protein>
    <recommendedName>
        <fullName evidence="6">Endonuclease/exonuclease/phosphatase domain-containing protein</fullName>
    </recommendedName>
</protein>
<feature type="non-terminal residue" evidence="1">
    <location>
        <position position="1"/>
    </location>
</feature>
<gene>
    <name evidence="1" type="ORF">GPM918_LOCUS14753</name>
    <name evidence="2" type="ORF">OVA965_LOCUS36261</name>
    <name evidence="3" type="ORF">SRO942_LOCUS14753</name>
    <name evidence="4" type="ORF">TMI583_LOCUS37268</name>
</gene>
<dbReference type="InterPro" id="IPR036691">
    <property type="entry name" value="Endo/exonu/phosph_ase_sf"/>
</dbReference>
<evidence type="ECO:0000313" key="3">
    <source>
        <dbReference type="EMBL" id="CAF3791927.1"/>
    </source>
</evidence>
<evidence type="ECO:0008006" key="6">
    <source>
        <dbReference type="Google" id="ProtNLM"/>
    </source>
</evidence>
<dbReference type="EMBL" id="CAJOBA010054527">
    <property type="protein sequence ID" value="CAF4275521.1"/>
    <property type="molecule type" value="Genomic_DNA"/>
</dbReference>
<dbReference type="EMBL" id="CAJNOK010032576">
    <property type="protein sequence ID" value="CAF1485555.1"/>
    <property type="molecule type" value="Genomic_DNA"/>
</dbReference>